<dbReference type="GO" id="GO:0032543">
    <property type="term" value="P:mitochondrial translation"/>
    <property type="evidence" value="ECO:0007669"/>
    <property type="project" value="TreeGrafter"/>
</dbReference>
<organism evidence="1">
    <name type="scientific">Cyprideis torosa</name>
    <dbReference type="NCBI Taxonomy" id="163714"/>
    <lineage>
        <taxon>Eukaryota</taxon>
        <taxon>Metazoa</taxon>
        <taxon>Ecdysozoa</taxon>
        <taxon>Arthropoda</taxon>
        <taxon>Crustacea</taxon>
        <taxon>Oligostraca</taxon>
        <taxon>Ostracoda</taxon>
        <taxon>Podocopa</taxon>
        <taxon>Podocopida</taxon>
        <taxon>Cytherocopina</taxon>
        <taxon>Cytheroidea</taxon>
        <taxon>Cytherideidae</taxon>
        <taxon>Cyprideis</taxon>
    </lineage>
</organism>
<protein>
    <submittedName>
        <fullName evidence="1">Uncharacterized protein</fullName>
    </submittedName>
</protein>
<accession>A0A7R8ZKX6</accession>
<dbReference type="EMBL" id="OB661239">
    <property type="protein sequence ID" value="CAD7227740.1"/>
    <property type="molecule type" value="Genomic_DNA"/>
</dbReference>
<evidence type="ECO:0000313" key="1">
    <source>
        <dbReference type="EMBL" id="CAD7227740.1"/>
    </source>
</evidence>
<dbReference type="PANTHER" id="PTHR24088">
    <property type="entry name" value="28S RIBOSOMAL PROTEIN S17, MITOCHONDRIAL"/>
    <property type="match status" value="1"/>
</dbReference>
<name>A0A7R8ZKX6_9CRUS</name>
<dbReference type="GO" id="GO:0003735">
    <property type="term" value="F:structural constituent of ribosome"/>
    <property type="evidence" value="ECO:0007669"/>
    <property type="project" value="InterPro"/>
</dbReference>
<reference evidence="1" key="1">
    <citation type="submission" date="2020-11" db="EMBL/GenBank/DDBJ databases">
        <authorList>
            <person name="Tran Van P."/>
        </authorList>
    </citation>
    <scope>NUCLEOTIDE SEQUENCE</scope>
</reference>
<dbReference type="InterPro" id="IPR012340">
    <property type="entry name" value="NA-bd_OB-fold"/>
</dbReference>
<dbReference type="InterPro" id="IPR039193">
    <property type="entry name" value="Ribosomal_uS17m_metazoa"/>
</dbReference>
<proteinExistence type="predicted"/>
<dbReference type="Gene3D" id="2.40.50.140">
    <property type="entry name" value="Nucleic acid-binding proteins"/>
    <property type="match status" value="1"/>
</dbReference>
<dbReference type="GO" id="GO:0005763">
    <property type="term" value="C:mitochondrial small ribosomal subunit"/>
    <property type="evidence" value="ECO:0007669"/>
    <property type="project" value="InterPro"/>
</dbReference>
<dbReference type="SUPFAM" id="SSF50249">
    <property type="entry name" value="Nucleic acid-binding proteins"/>
    <property type="match status" value="1"/>
</dbReference>
<dbReference type="PANTHER" id="PTHR24088:SF0">
    <property type="entry name" value="SMALL RIBOSOMAL SUBUNIT PROTEIN US17M"/>
    <property type="match status" value="1"/>
</dbReference>
<dbReference type="AlphaFoldDB" id="A0A7R8ZKX6"/>
<dbReference type="OrthoDB" id="274752at2759"/>
<gene>
    <name evidence="1" type="ORF">CTOB1V02_LOCUS5639</name>
</gene>
<sequence>MNARVVKRASDLLIGQCFPSTIRGTAKVYVKRMILNDYLKMHFPEWEVLYAYDPQKSANVGDFVLIEELKELKSKRITHRLKEVVFPCGDITDPVTGEKVMGDKYRYFLERERQLIGPAPGASGGFDYATAPPRGQGTDKDKSMKDVYIRYDARIKDDYAY</sequence>